<dbReference type="InterPro" id="IPR000086">
    <property type="entry name" value="NUDIX_hydrolase_dom"/>
</dbReference>
<gene>
    <name evidence="8" type="ORF">EYC98_12190</name>
</gene>
<keyword evidence="9" id="KW-1185">Reference proteome</keyword>
<evidence type="ECO:0000313" key="8">
    <source>
        <dbReference type="EMBL" id="MCX2981623.1"/>
    </source>
</evidence>
<dbReference type="RefSeq" id="WP_279245621.1">
    <property type="nucleotide sequence ID" value="NZ_SHNN01000002.1"/>
</dbReference>
<keyword evidence="3" id="KW-0479">Metal-binding</keyword>
<evidence type="ECO:0000256" key="6">
    <source>
        <dbReference type="ARBA" id="ARBA00023211"/>
    </source>
</evidence>
<evidence type="ECO:0000256" key="2">
    <source>
        <dbReference type="ARBA" id="ARBA00001946"/>
    </source>
</evidence>
<sequence length="244" mass="27597">MNKKTPYDPRYIAGSEIRSRGRAVRPKDAATLILVRRDGEQPRILMGKRSAGHKFMPNKFVFPGGKVDVGDGRLRPPHDLHPAVMARLTRGCSPTRARALAMAAIRETYEETGLILGEPDTPTLRSRSESWRQFLRFDINPRLDSLQYIARAITPPYRSKRFDARFFMADADLIQGDVHEAPEGSGELLGIHWVTLEDARALELPNITRMVLTEVERRLDQQHSNDAAGPFVYFQHGKPVTDQV</sequence>
<comment type="caution">
    <text evidence="8">The sequence shown here is derived from an EMBL/GenBank/DDBJ whole genome shotgun (WGS) entry which is preliminary data.</text>
</comment>
<reference evidence="8" key="1">
    <citation type="submission" date="2019-02" db="EMBL/GenBank/DDBJ databases">
        <authorList>
            <person name="Li S.-H."/>
        </authorList>
    </citation>
    <scope>NUCLEOTIDE SEQUENCE</scope>
    <source>
        <strain evidence="8">IMCC14734</strain>
    </source>
</reference>
<proteinExistence type="predicted"/>
<evidence type="ECO:0000313" key="9">
    <source>
        <dbReference type="Proteomes" id="UP001143362"/>
    </source>
</evidence>
<evidence type="ECO:0000259" key="7">
    <source>
        <dbReference type="PROSITE" id="PS51462"/>
    </source>
</evidence>
<dbReference type="InterPro" id="IPR039121">
    <property type="entry name" value="NUDT19"/>
</dbReference>
<dbReference type="PANTHER" id="PTHR12318:SF0">
    <property type="entry name" value="ACYL-COENZYME A DIPHOSPHATASE NUDT19"/>
    <property type="match status" value="1"/>
</dbReference>
<dbReference type="Proteomes" id="UP001143362">
    <property type="component" value="Unassembled WGS sequence"/>
</dbReference>
<evidence type="ECO:0000256" key="4">
    <source>
        <dbReference type="ARBA" id="ARBA00022801"/>
    </source>
</evidence>
<dbReference type="GO" id="GO:0016787">
    <property type="term" value="F:hydrolase activity"/>
    <property type="evidence" value="ECO:0007669"/>
    <property type="project" value="UniProtKB-KW"/>
</dbReference>
<feature type="domain" description="Nudix hydrolase" evidence="7">
    <location>
        <begin position="26"/>
        <end position="218"/>
    </location>
</feature>
<dbReference type="PROSITE" id="PS51462">
    <property type="entry name" value="NUDIX"/>
    <property type="match status" value="1"/>
</dbReference>
<organism evidence="8 9">
    <name type="scientific">Candidatus Litorirhabdus singularis</name>
    <dbReference type="NCBI Taxonomy" id="2518993"/>
    <lineage>
        <taxon>Bacteria</taxon>
        <taxon>Pseudomonadati</taxon>
        <taxon>Pseudomonadota</taxon>
        <taxon>Gammaproteobacteria</taxon>
        <taxon>Cellvibrionales</taxon>
        <taxon>Halieaceae</taxon>
        <taxon>Candidatus Litorirhabdus</taxon>
    </lineage>
</organism>
<comment type="cofactor">
    <cofactor evidence="1">
        <name>Mn(2+)</name>
        <dbReference type="ChEBI" id="CHEBI:29035"/>
    </cofactor>
</comment>
<evidence type="ECO:0000256" key="3">
    <source>
        <dbReference type="ARBA" id="ARBA00022723"/>
    </source>
</evidence>
<keyword evidence="4 8" id="KW-0378">Hydrolase</keyword>
<dbReference type="EMBL" id="SHNN01000002">
    <property type="protein sequence ID" value="MCX2981623.1"/>
    <property type="molecule type" value="Genomic_DNA"/>
</dbReference>
<keyword evidence="6" id="KW-0464">Manganese</keyword>
<dbReference type="InterPro" id="IPR015797">
    <property type="entry name" value="NUDIX_hydrolase-like_dom_sf"/>
</dbReference>
<protein>
    <submittedName>
        <fullName evidence="8">NUDIX hydrolase</fullName>
    </submittedName>
</protein>
<dbReference type="PANTHER" id="PTHR12318">
    <property type="entry name" value="TESTOSTERONE-REGULATED PROTEIN RP2"/>
    <property type="match status" value="1"/>
</dbReference>
<accession>A0ABT3TH24</accession>
<comment type="cofactor">
    <cofactor evidence="2">
        <name>Mg(2+)</name>
        <dbReference type="ChEBI" id="CHEBI:18420"/>
    </cofactor>
</comment>
<dbReference type="SUPFAM" id="SSF55811">
    <property type="entry name" value="Nudix"/>
    <property type="match status" value="1"/>
</dbReference>
<evidence type="ECO:0000256" key="1">
    <source>
        <dbReference type="ARBA" id="ARBA00001936"/>
    </source>
</evidence>
<keyword evidence="5" id="KW-0460">Magnesium</keyword>
<evidence type="ECO:0000256" key="5">
    <source>
        <dbReference type="ARBA" id="ARBA00022842"/>
    </source>
</evidence>
<name>A0ABT3TH24_9GAMM</name>
<dbReference type="Gene3D" id="3.90.79.10">
    <property type="entry name" value="Nucleoside Triphosphate Pyrophosphohydrolase"/>
    <property type="match status" value="1"/>
</dbReference>
<dbReference type="CDD" id="cd18870">
    <property type="entry name" value="NUDIX_AcylCoAdiphos_Nudt19"/>
    <property type="match status" value="1"/>
</dbReference>